<dbReference type="EMBL" id="QEAP01000070">
    <property type="protein sequence ID" value="TPX75728.1"/>
    <property type="molecule type" value="Genomic_DNA"/>
</dbReference>
<evidence type="ECO:0000313" key="3">
    <source>
        <dbReference type="Proteomes" id="UP000320333"/>
    </source>
</evidence>
<evidence type="ECO:0000259" key="1">
    <source>
        <dbReference type="Pfam" id="PF10551"/>
    </source>
</evidence>
<accession>A0A507FJY7</accession>
<protein>
    <recommendedName>
        <fullName evidence="1">MULE transposase domain-containing protein</fullName>
    </recommendedName>
</protein>
<dbReference type="Pfam" id="PF10551">
    <property type="entry name" value="MULE"/>
    <property type="match status" value="1"/>
</dbReference>
<dbReference type="InterPro" id="IPR018289">
    <property type="entry name" value="MULE_transposase_dom"/>
</dbReference>
<name>A0A507FJY7_9FUNG</name>
<dbReference type="CDD" id="cd09272">
    <property type="entry name" value="RNase_HI_RT_Ty1"/>
    <property type="match status" value="1"/>
</dbReference>
<dbReference type="AlphaFoldDB" id="A0A507FJY7"/>
<feature type="domain" description="MULE transposase" evidence="1">
    <location>
        <begin position="296"/>
        <end position="347"/>
    </location>
</feature>
<dbReference type="PANTHER" id="PTHR11439">
    <property type="entry name" value="GAG-POL-RELATED RETROTRANSPOSON"/>
    <property type="match status" value="1"/>
</dbReference>
<dbReference type="OrthoDB" id="4367135at2759"/>
<proteinExistence type="predicted"/>
<evidence type="ECO:0000313" key="2">
    <source>
        <dbReference type="EMBL" id="TPX75728.1"/>
    </source>
</evidence>
<dbReference type="Proteomes" id="UP000320333">
    <property type="component" value="Unassembled WGS sequence"/>
</dbReference>
<reference evidence="2 3" key="1">
    <citation type="journal article" date="2019" name="Sci. Rep.">
        <title>Comparative genomics of chytrid fungi reveal insights into the obligate biotrophic and pathogenic lifestyle of Synchytrium endobioticum.</title>
        <authorList>
            <person name="van de Vossenberg B.T.L.H."/>
            <person name="Warris S."/>
            <person name="Nguyen H.D.T."/>
            <person name="van Gent-Pelzer M.P.E."/>
            <person name="Joly D.L."/>
            <person name="van de Geest H.C."/>
            <person name="Bonants P.J.M."/>
            <person name="Smith D.S."/>
            <person name="Levesque C.A."/>
            <person name="van der Lee T.A.J."/>
        </authorList>
    </citation>
    <scope>NUCLEOTIDE SEQUENCE [LARGE SCALE GENOMIC DNA]</scope>
    <source>
        <strain evidence="2 3">CBS 675.73</strain>
    </source>
</reference>
<dbReference type="PANTHER" id="PTHR11439:SF467">
    <property type="entry name" value="INTEGRASE CATALYTIC DOMAIN-CONTAINING PROTEIN"/>
    <property type="match status" value="1"/>
</dbReference>
<sequence length="362" mass="39958">MAWDSEEVTYVSNVVGILAQYQVQPFNSDWKALVRLLKYLNGTKNKGIVYRKYPNTITRVSGGKYFLNHSDIQLVCYADSNYAEGSADRLSRSGIMFLLYGSAVAWISKKQTTVASSSTEAEIYALSEATKLSLWFLQIMEASHITGQDYVLIKQDNESTIKIAENPLHTNRVKHVDVVARPHAGRWTVSNVDESHNHPLPSNIGGYSTAQKLTAVKKPVVQALAEAGSSNSTILTYLKNNHDFLAGQFSIQALFETVSAGDFIYDLKVDAAGSVTGLFFTHQTSANLARWFSSTFVMDCTYKTNCFGMPLLNIIGITATFESFNAGFAFLCDETEAEYTWALKAFSVVVAPAVIVPTMNCH</sequence>
<dbReference type="STRING" id="246404.A0A507FJY7"/>
<comment type="caution">
    <text evidence="2">The sequence shown here is derived from an EMBL/GenBank/DDBJ whole genome shotgun (WGS) entry which is preliminary data.</text>
</comment>
<gene>
    <name evidence="2" type="ORF">CcCBS67573_g03004</name>
</gene>
<keyword evidence="3" id="KW-1185">Reference proteome</keyword>
<organism evidence="2 3">
    <name type="scientific">Chytriomyces confervae</name>
    <dbReference type="NCBI Taxonomy" id="246404"/>
    <lineage>
        <taxon>Eukaryota</taxon>
        <taxon>Fungi</taxon>
        <taxon>Fungi incertae sedis</taxon>
        <taxon>Chytridiomycota</taxon>
        <taxon>Chytridiomycota incertae sedis</taxon>
        <taxon>Chytridiomycetes</taxon>
        <taxon>Chytridiales</taxon>
        <taxon>Chytriomycetaceae</taxon>
        <taxon>Chytriomyces</taxon>
    </lineage>
</organism>